<name>A0A927GQY9_9BACL</name>
<dbReference type="EMBL" id="JACXIZ010000012">
    <property type="protein sequence ID" value="MBD2844878.1"/>
    <property type="molecule type" value="Genomic_DNA"/>
</dbReference>
<accession>A0A927GQY9</accession>
<comment type="caution">
    <text evidence="2">The sequence shown here is derived from an EMBL/GenBank/DDBJ whole genome shotgun (WGS) entry which is preliminary data.</text>
</comment>
<feature type="compositionally biased region" description="Low complexity" evidence="1">
    <location>
        <begin position="56"/>
        <end position="65"/>
    </location>
</feature>
<feature type="region of interest" description="Disordered" evidence="1">
    <location>
        <begin position="56"/>
        <end position="79"/>
    </location>
</feature>
<protein>
    <submittedName>
        <fullName evidence="2">Uncharacterized protein</fullName>
    </submittedName>
</protein>
<proteinExistence type="predicted"/>
<keyword evidence="3" id="KW-1185">Reference proteome</keyword>
<dbReference type="AlphaFoldDB" id="A0A927GQY9"/>
<evidence type="ECO:0000256" key="1">
    <source>
        <dbReference type="SAM" id="MobiDB-lite"/>
    </source>
</evidence>
<evidence type="ECO:0000313" key="2">
    <source>
        <dbReference type="EMBL" id="MBD2844878.1"/>
    </source>
</evidence>
<dbReference type="RefSeq" id="WP_190915937.1">
    <property type="nucleotide sequence ID" value="NZ_JACXIZ010000012.1"/>
</dbReference>
<reference evidence="2" key="1">
    <citation type="submission" date="2020-09" db="EMBL/GenBank/DDBJ databases">
        <title>A novel bacterium of genus Paenibacillus, isolated from South China Sea.</title>
        <authorList>
            <person name="Huang H."/>
            <person name="Mo K."/>
            <person name="Hu Y."/>
        </authorList>
    </citation>
    <scope>NUCLEOTIDE SEQUENCE</scope>
    <source>
        <strain evidence="2">IB182496</strain>
    </source>
</reference>
<sequence>MNKATLMHDDTMPAYPKAEAQAARYWADLLQHLQGRSYASRLQADIRARRMPARTRAAGVGRAAGPQLGRSAAAGPPRRTAGHVGALLLRCGGAGRAAARARVFAAGGALYRVPDDIIDEGGGVR</sequence>
<evidence type="ECO:0000313" key="3">
    <source>
        <dbReference type="Proteomes" id="UP000621560"/>
    </source>
</evidence>
<dbReference type="Proteomes" id="UP000621560">
    <property type="component" value="Unassembled WGS sequence"/>
</dbReference>
<gene>
    <name evidence="2" type="ORF">IDH44_06710</name>
</gene>
<organism evidence="2 3">
    <name type="scientific">Paenibacillus sabuli</name>
    <dbReference type="NCBI Taxonomy" id="2772509"/>
    <lineage>
        <taxon>Bacteria</taxon>
        <taxon>Bacillati</taxon>
        <taxon>Bacillota</taxon>
        <taxon>Bacilli</taxon>
        <taxon>Bacillales</taxon>
        <taxon>Paenibacillaceae</taxon>
        <taxon>Paenibacillus</taxon>
    </lineage>
</organism>